<evidence type="ECO:0000313" key="1">
    <source>
        <dbReference type="EMBL" id="EAZ91532.1"/>
    </source>
</evidence>
<dbReference type="EMBL" id="AAXW01000013">
    <property type="protein sequence ID" value="EAZ91532.1"/>
    <property type="molecule type" value="Genomic_DNA"/>
</dbReference>
<keyword evidence="2" id="KW-1185">Reference proteome</keyword>
<gene>
    <name evidence="1" type="ORF">CY0110_13466</name>
</gene>
<sequence length="191" mass="22518">MNENFAKFQKINQSVEQLLTNQYNSVESEEIKDSAKKLKQSIEPCINELKESANRLMSLIEVCTKNLDHAKDIWESKERIVNASQERIWIQVGDLTGIKFKLRTLGHDSKRLAIEKAEKYTDNWFNSIKIKHFIDPKTNKLRQKIGLWDKDNFNNNIGDQFDNYVYQIDHICSKYLEQIYLEVSKINIAQF</sequence>
<evidence type="ECO:0000313" key="2">
    <source>
        <dbReference type="Proteomes" id="UP000003781"/>
    </source>
</evidence>
<comment type="caution">
    <text evidence="1">The sequence shown here is derived from an EMBL/GenBank/DDBJ whole genome shotgun (WGS) entry which is preliminary data.</text>
</comment>
<dbReference type="RefSeq" id="WP_008275360.1">
    <property type="nucleotide sequence ID" value="NZ_AAXW01000013.1"/>
</dbReference>
<dbReference type="AlphaFoldDB" id="A3IPP2"/>
<reference evidence="1 2" key="1">
    <citation type="submission" date="2007-03" db="EMBL/GenBank/DDBJ databases">
        <authorList>
            <person name="Stal L."/>
            <person name="Ferriera S."/>
            <person name="Johnson J."/>
            <person name="Kravitz S."/>
            <person name="Beeson K."/>
            <person name="Sutton G."/>
            <person name="Rogers Y.-H."/>
            <person name="Friedman R."/>
            <person name="Frazier M."/>
            <person name="Venter J.C."/>
        </authorList>
    </citation>
    <scope>NUCLEOTIDE SEQUENCE [LARGE SCALE GENOMIC DNA]</scope>
    <source>
        <strain evidence="1 2">CCY0110</strain>
    </source>
</reference>
<proteinExistence type="predicted"/>
<dbReference type="OrthoDB" id="3650305at2"/>
<accession>A3IPP2</accession>
<protein>
    <submittedName>
        <fullName evidence="1">Uncharacterized protein</fullName>
    </submittedName>
</protein>
<dbReference type="Proteomes" id="UP000003781">
    <property type="component" value="Unassembled WGS sequence"/>
</dbReference>
<organism evidence="1 2">
    <name type="scientific">Crocosphaera chwakensis CCY0110</name>
    <dbReference type="NCBI Taxonomy" id="391612"/>
    <lineage>
        <taxon>Bacteria</taxon>
        <taxon>Bacillati</taxon>
        <taxon>Cyanobacteriota</taxon>
        <taxon>Cyanophyceae</taxon>
        <taxon>Oscillatoriophycideae</taxon>
        <taxon>Chroococcales</taxon>
        <taxon>Aphanothecaceae</taxon>
        <taxon>Crocosphaera</taxon>
        <taxon>Crocosphaera chwakensis</taxon>
    </lineage>
</organism>
<name>A3IPP2_9CHRO</name>
<dbReference type="eggNOG" id="ENOG5033PA6">
    <property type="taxonomic scope" value="Bacteria"/>
</dbReference>